<gene>
    <name evidence="1" type="ORF">PN492_00075</name>
</gene>
<protein>
    <recommendedName>
        <fullName evidence="3">DUF104 domain-containing protein</fullName>
    </recommendedName>
</protein>
<proteinExistence type="predicted"/>
<evidence type="ECO:0000313" key="2">
    <source>
        <dbReference type="Proteomes" id="UP001212123"/>
    </source>
</evidence>
<dbReference type="RefSeq" id="WP_271804515.1">
    <property type="nucleotide sequence ID" value="NZ_JAQMTU010000002.1"/>
</dbReference>
<evidence type="ECO:0008006" key="3">
    <source>
        <dbReference type="Google" id="ProtNLM"/>
    </source>
</evidence>
<dbReference type="EMBL" id="JAQMTU010000002">
    <property type="protein sequence ID" value="MDB9484971.1"/>
    <property type="molecule type" value="Genomic_DNA"/>
</dbReference>
<reference evidence="1 2" key="1">
    <citation type="submission" date="2023-01" db="EMBL/GenBank/DDBJ databases">
        <title>Genomes from the Australian National Cyanobacteria Reference Collection.</title>
        <authorList>
            <person name="Willis A."/>
            <person name="Lee E.M.F."/>
        </authorList>
    </citation>
    <scope>NUCLEOTIDE SEQUENCE [LARGE SCALE GENOMIC DNA]</scope>
    <source>
        <strain evidence="1 2">CS-537/01</strain>
    </source>
</reference>
<dbReference type="Proteomes" id="UP001212123">
    <property type="component" value="Unassembled WGS sequence"/>
</dbReference>
<name>A0ABT4ZZ73_9CYAN</name>
<accession>A0ABT4ZZ73</accession>
<organism evidence="1 2">
    <name type="scientific">Dolichospermum circinale CS-537/01</name>
    <dbReference type="NCBI Taxonomy" id="3021739"/>
    <lineage>
        <taxon>Bacteria</taxon>
        <taxon>Bacillati</taxon>
        <taxon>Cyanobacteriota</taxon>
        <taxon>Cyanophyceae</taxon>
        <taxon>Nostocales</taxon>
        <taxon>Aphanizomenonaceae</taxon>
        <taxon>Dolichospermum</taxon>
        <taxon>Dolichospermum circinale</taxon>
    </lineage>
</organism>
<sequence length="75" mass="8593">MLQTVKGIYKNGKIELAEIPKNILESEVLITFIETIKPENIAVKSSTTELFSPLRGKVKYFEYITTPTTEEWSEI</sequence>
<comment type="caution">
    <text evidence="1">The sequence shown here is derived from an EMBL/GenBank/DDBJ whole genome shotgun (WGS) entry which is preliminary data.</text>
</comment>
<keyword evidence="2" id="KW-1185">Reference proteome</keyword>
<evidence type="ECO:0000313" key="1">
    <source>
        <dbReference type="EMBL" id="MDB9484971.1"/>
    </source>
</evidence>